<keyword evidence="11" id="KW-1015">Disulfide bond</keyword>
<dbReference type="FunFam" id="3.90.226.10:FF:000019">
    <property type="entry name" value="Enoyl-CoA hydratase, mitochondrial"/>
    <property type="match status" value="1"/>
</dbReference>
<dbReference type="GO" id="GO:0006457">
    <property type="term" value="P:protein folding"/>
    <property type="evidence" value="ECO:0007669"/>
    <property type="project" value="TreeGrafter"/>
</dbReference>
<comment type="catalytic activity">
    <reaction evidence="13 15">
        <text>2 R'C(R)SH + O2 = R'C(R)S-S(R)CR' + H2O2</text>
        <dbReference type="Rhea" id="RHEA:17357"/>
        <dbReference type="ChEBI" id="CHEBI:15379"/>
        <dbReference type="ChEBI" id="CHEBI:16240"/>
        <dbReference type="ChEBI" id="CHEBI:16520"/>
        <dbReference type="ChEBI" id="CHEBI:17412"/>
        <dbReference type="EC" id="1.8.3.2"/>
    </reaction>
</comment>
<evidence type="ECO:0000256" key="2">
    <source>
        <dbReference type="ARBA" id="ARBA00004370"/>
    </source>
</evidence>
<dbReference type="Gene3D" id="1.20.120.310">
    <property type="entry name" value="ERV/ALR sulfhydryl oxidase domain"/>
    <property type="match status" value="1"/>
</dbReference>
<dbReference type="CDD" id="cd06558">
    <property type="entry name" value="crotonase-like"/>
    <property type="match status" value="1"/>
</dbReference>
<keyword evidence="5 15" id="KW-0812">Transmembrane</keyword>
<dbReference type="Pfam" id="PF04777">
    <property type="entry name" value="Evr1_Alr"/>
    <property type="match status" value="1"/>
</dbReference>
<dbReference type="Proteomes" id="UP000663828">
    <property type="component" value="Unassembled WGS sequence"/>
</dbReference>
<dbReference type="Pfam" id="PF18371">
    <property type="entry name" value="FAD_SOX"/>
    <property type="match status" value="1"/>
</dbReference>
<evidence type="ECO:0000256" key="15">
    <source>
        <dbReference type="RuleBase" id="RU371123"/>
    </source>
</evidence>
<feature type="transmembrane region" description="Helical" evidence="15">
    <location>
        <begin position="1046"/>
        <end position="1067"/>
    </location>
</feature>
<keyword evidence="9 15" id="KW-0560">Oxidoreductase</keyword>
<comment type="similarity">
    <text evidence="3">Belongs to the quiescin-sulfhydryl oxidase (QSOX) family.</text>
</comment>
<dbReference type="SUPFAM" id="SSF69000">
    <property type="entry name" value="FAD-dependent thiol oxidase"/>
    <property type="match status" value="1"/>
</dbReference>
<dbReference type="Gene3D" id="1.20.120.1960">
    <property type="entry name" value="QSOX sulfhydryl oxidase domain"/>
    <property type="match status" value="1"/>
</dbReference>
<comment type="cofactor">
    <cofactor evidence="1 15">
        <name>FAD</name>
        <dbReference type="ChEBI" id="CHEBI:57692"/>
    </cofactor>
</comment>
<dbReference type="Gene3D" id="1.10.12.10">
    <property type="entry name" value="Lyase 2-enoyl-coa Hydratase, Chain A, domain 2"/>
    <property type="match status" value="1"/>
</dbReference>
<keyword evidence="4 15" id="KW-0285">Flavoprotein</keyword>
<feature type="domain" description="Thioredoxin" evidence="17">
    <location>
        <begin position="287"/>
        <end position="419"/>
    </location>
</feature>
<dbReference type="PROSITE" id="PS51352">
    <property type="entry name" value="THIOREDOXIN_2"/>
    <property type="match status" value="1"/>
</dbReference>
<dbReference type="InterPro" id="IPR018376">
    <property type="entry name" value="Enoyl-CoA_hyd/isom_CS"/>
</dbReference>
<dbReference type="InterPro" id="IPR014748">
    <property type="entry name" value="Enoyl-CoA_hydra_C"/>
</dbReference>
<feature type="non-terminal residue" evidence="18">
    <location>
        <position position="1"/>
    </location>
</feature>
<evidence type="ECO:0000256" key="12">
    <source>
        <dbReference type="ARBA" id="ARBA00023180"/>
    </source>
</evidence>
<evidence type="ECO:0000259" key="17">
    <source>
        <dbReference type="PROSITE" id="PS51352"/>
    </source>
</evidence>
<comment type="caution">
    <text evidence="18">The sequence shown here is derived from an EMBL/GenBank/DDBJ whole genome shotgun (WGS) entry which is preliminary data.</text>
</comment>
<comment type="similarity">
    <text evidence="14">Belongs to the enoyl-CoA hydratase/isomerase family.</text>
</comment>
<dbReference type="Gene3D" id="3.40.30.10">
    <property type="entry name" value="Glutaredoxin"/>
    <property type="match status" value="2"/>
</dbReference>
<gene>
    <name evidence="18" type="ORF">XAT740_LOCUS50169</name>
</gene>
<dbReference type="GO" id="GO:0000139">
    <property type="term" value="C:Golgi membrane"/>
    <property type="evidence" value="ECO:0007669"/>
    <property type="project" value="TreeGrafter"/>
</dbReference>
<dbReference type="GO" id="GO:0005615">
    <property type="term" value="C:extracellular space"/>
    <property type="evidence" value="ECO:0007669"/>
    <property type="project" value="TreeGrafter"/>
</dbReference>
<feature type="domain" description="ERV/ALR sulfhydryl oxidase" evidence="16">
    <location>
        <begin position="681"/>
        <end position="784"/>
    </location>
</feature>
<evidence type="ECO:0000256" key="13">
    <source>
        <dbReference type="ARBA" id="ARBA00048864"/>
    </source>
</evidence>
<dbReference type="Gene3D" id="3.90.226.10">
    <property type="entry name" value="2-enoyl-CoA Hydratase, Chain A, domain 1"/>
    <property type="match status" value="1"/>
</dbReference>
<dbReference type="InterPro" id="IPR017905">
    <property type="entry name" value="ERV/ALR_sulphydryl_oxidase"/>
</dbReference>
<dbReference type="InterPro" id="IPR036774">
    <property type="entry name" value="ERV/ALR_sulphydryl_oxid_sf"/>
</dbReference>
<comment type="subcellular location">
    <subcellularLocation>
        <location evidence="2">Membrane</location>
    </subcellularLocation>
</comment>
<evidence type="ECO:0000256" key="9">
    <source>
        <dbReference type="ARBA" id="ARBA00023002"/>
    </source>
</evidence>
<evidence type="ECO:0000313" key="18">
    <source>
        <dbReference type="EMBL" id="CAF1620461.1"/>
    </source>
</evidence>
<dbReference type="Pfam" id="PF00378">
    <property type="entry name" value="ECH_1"/>
    <property type="match status" value="1"/>
</dbReference>
<evidence type="ECO:0000313" key="19">
    <source>
        <dbReference type="Proteomes" id="UP000663828"/>
    </source>
</evidence>
<dbReference type="Pfam" id="PF00085">
    <property type="entry name" value="Thioredoxin"/>
    <property type="match status" value="1"/>
</dbReference>
<keyword evidence="6" id="KW-0732">Signal</keyword>
<protein>
    <recommendedName>
        <fullName evidence="15">Sulfhydryl oxidase</fullName>
        <ecNumber evidence="15">1.8.3.2</ecNumber>
    </recommendedName>
</protein>
<evidence type="ECO:0000259" key="16">
    <source>
        <dbReference type="PROSITE" id="PS51324"/>
    </source>
</evidence>
<evidence type="ECO:0000256" key="5">
    <source>
        <dbReference type="ARBA" id="ARBA00022692"/>
    </source>
</evidence>
<dbReference type="SUPFAM" id="SSF52833">
    <property type="entry name" value="Thioredoxin-like"/>
    <property type="match status" value="1"/>
</dbReference>
<evidence type="ECO:0000256" key="11">
    <source>
        <dbReference type="ARBA" id="ARBA00023157"/>
    </source>
</evidence>
<dbReference type="InterPro" id="IPR040986">
    <property type="entry name" value="QSOX_FAD-bd_dom"/>
</dbReference>
<evidence type="ECO:0000256" key="6">
    <source>
        <dbReference type="ARBA" id="ARBA00022729"/>
    </source>
</evidence>
<keyword evidence="8 15" id="KW-1133">Transmembrane helix</keyword>
<comment type="caution">
    <text evidence="15">Lacks conserved residue(s) required for the propagation of feature annotation.</text>
</comment>
<reference evidence="18" key="1">
    <citation type="submission" date="2021-02" db="EMBL/GenBank/DDBJ databases">
        <authorList>
            <person name="Nowell W R."/>
        </authorList>
    </citation>
    <scope>NUCLEOTIDE SEQUENCE</scope>
</reference>
<accession>A0A816CAU7</accession>
<dbReference type="SUPFAM" id="SSF52096">
    <property type="entry name" value="ClpP/crotonase"/>
    <property type="match status" value="1"/>
</dbReference>
<feature type="transmembrane region" description="Helical" evidence="15">
    <location>
        <begin position="1003"/>
        <end position="1026"/>
    </location>
</feature>
<dbReference type="InterPro" id="IPR036249">
    <property type="entry name" value="Thioredoxin-like_sf"/>
</dbReference>
<dbReference type="Pfam" id="PF01490">
    <property type="entry name" value="Aa_trans"/>
    <property type="match status" value="1"/>
</dbReference>
<sequence length="1087" mass="123182">MILRSVSSGFERQNNEYVLVDIKGQKSNIALVQLNRPKVFNSLCNKLITELATTLTSLDKDCRIACIVLTGSTRAFSIGADIKEMHMEKMAHVIKSDFPEELSVVSRLTKPIIAAVNGFALGGGCELSMMCDIIYAGHKAEFSQPEITIGTIPGAGGTQRLARFVGKSKAMEMVLTGNRINAHEAKQIGLVSDVFPAEKLVEEAIKIAEKIGNHSKLVVQLAKEAVNTAFETTLAEGIGATNFLFRIHLRKTWRTLELNVIDLTSLMTLVFTHRYLLICFLIRLTSSAVVPSQDSISLYTANDKVVILTGQNFSSIVYQSKTAWLVEFYASWCGHCQSYANTYREVAIDTWGWRTVVRVGAINCYADENGPICDQHNVAAYPTLRLIGPNSFINGSKLIHLTATDAKGVERELIKELDALQRTDRNWPNFAPIADVGLENIYSYAPPTVKLVLLIVEKQDDFTGRQIMLDFSKYHEQLVIFRASTDGKLWGQLQLNLTDIPAVFIIHSNGTTERMNTKQNMNENLGSRNLLNYAIRSYVHKSKCIDNFDDRDLEEIIHSKNALKKSEVKGTNEAQGAVIENQKLNMVDLETALSYMLRREVPRIKMIYGETYDALLHWLIVLTKYFPGRQPVMTYLKDLLSKVKQQPNGLSGKQFRELADINASNSYLPNNQIRYIYCTGSAPQYRGYPCALWLLFHTLTVSQVQTEFQNTHVTEVPSAIKGFIKYFFGCRHCSDNFMKETNELHQLDANDKNAAVVYLWKVHNHVNERLHGDETEDPQNPKIQFPSSNLCPKCRMDKTNFDSASTLDFLLKHYSKDNFDLSSVENPSESSNKKDQIPSRIDQYSMIEINHDFKQKSGLFSYLTSIVQRFSFYFLIFIVIIVLYVRRRHCKNIMDSVVKFNRRVTRYIKRAMSGSTRFFTDEDEIHRRSSIAGASYNLINSIVGSGVIGMSYAFRQSGYVAGFILLGIVAILTDYSTTILIRSGHMAKVNTYQELVYTVLGKFGFLWLSLVQFLYPFICLISYNIIIGDTVTKVLHRLWPTIPYLFQNRYIIIFLCSCFVTLPLSLYRNIAKLSQISLMGLILVIIT</sequence>
<dbReference type="EC" id="1.8.3.2" evidence="15"/>
<dbReference type="InterPro" id="IPR001753">
    <property type="entry name" value="Enoyl-CoA_hydra/iso"/>
</dbReference>
<evidence type="ECO:0000256" key="8">
    <source>
        <dbReference type="ARBA" id="ARBA00022989"/>
    </source>
</evidence>
<keyword evidence="7 15" id="KW-0274">FAD</keyword>
<dbReference type="GO" id="GO:0016971">
    <property type="term" value="F:flavin-dependent sulfhydryl oxidase activity"/>
    <property type="evidence" value="ECO:0007669"/>
    <property type="project" value="InterPro"/>
</dbReference>
<keyword evidence="19" id="KW-1185">Reference proteome</keyword>
<dbReference type="PROSITE" id="PS00194">
    <property type="entry name" value="THIOREDOXIN_1"/>
    <property type="match status" value="1"/>
</dbReference>
<feature type="transmembrane region" description="Helical" evidence="15">
    <location>
        <begin position="859"/>
        <end position="885"/>
    </location>
</feature>
<dbReference type="EMBL" id="CAJNOR010007618">
    <property type="protein sequence ID" value="CAF1620461.1"/>
    <property type="molecule type" value="Genomic_DNA"/>
</dbReference>
<dbReference type="InterPro" id="IPR013766">
    <property type="entry name" value="Thioredoxin_domain"/>
</dbReference>
<dbReference type="InterPro" id="IPR013057">
    <property type="entry name" value="AA_transpt_TM"/>
</dbReference>
<keyword evidence="12" id="KW-0325">Glycoprotein</keyword>
<evidence type="ECO:0000256" key="10">
    <source>
        <dbReference type="ARBA" id="ARBA00023136"/>
    </source>
</evidence>
<dbReference type="InterPro" id="IPR017937">
    <property type="entry name" value="Thioredoxin_CS"/>
</dbReference>
<dbReference type="InterPro" id="IPR039798">
    <property type="entry name" value="Sulfhydryl_oxidase"/>
</dbReference>
<evidence type="ECO:0000256" key="7">
    <source>
        <dbReference type="ARBA" id="ARBA00022827"/>
    </source>
</evidence>
<dbReference type="PANTHER" id="PTHR22897">
    <property type="entry name" value="QUIESCIN Q6-RELATED SULFHYDRYL OXIDASE"/>
    <property type="match status" value="1"/>
</dbReference>
<evidence type="ECO:0000256" key="14">
    <source>
        <dbReference type="RuleBase" id="RU003707"/>
    </source>
</evidence>
<dbReference type="InterPro" id="IPR029045">
    <property type="entry name" value="ClpP/crotonase-like_dom_sf"/>
</dbReference>
<dbReference type="PANTHER" id="PTHR22897:SF8">
    <property type="entry name" value="SULFHYDRYL OXIDASE"/>
    <property type="match status" value="1"/>
</dbReference>
<dbReference type="PROSITE" id="PS00166">
    <property type="entry name" value="ENOYL_COA_HYDRATASE"/>
    <property type="match status" value="1"/>
</dbReference>
<evidence type="ECO:0000256" key="3">
    <source>
        <dbReference type="ARBA" id="ARBA00006041"/>
    </source>
</evidence>
<dbReference type="GO" id="GO:0003756">
    <property type="term" value="F:protein disulfide isomerase activity"/>
    <property type="evidence" value="ECO:0007669"/>
    <property type="project" value="TreeGrafter"/>
</dbReference>
<organism evidence="18 19">
    <name type="scientific">Adineta ricciae</name>
    <name type="common">Rotifer</name>
    <dbReference type="NCBI Taxonomy" id="249248"/>
    <lineage>
        <taxon>Eukaryota</taxon>
        <taxon>Metazoa</taxon>
        <taxon>Spiralia</taxon>
        <taxon>Gnathifera</taxon>
        <taxon>Rotifera</taxon>
        <taxon>Eurotatoria</taxon>
        <taxon>Bdelloidea</taxon>
        <taxon>Adinetida</taxon>
        <taxon>Adinetidae</taxon>
        <taxon>Adineta</taxon>
    </lineage>
</organism>
<evidence type="ECO:0000256" key="4">
    <source>
        <dbReference type="ARBA" id="ARBA00022630"/>
    </source>
</evidence>
<proteinExistence type="inferred from homology"/>
<dbReference type="InterPro" id="IPR042568">
    <property type="entry name" value="QSOX_FAD-bd_sf"/>
</dbReference>
<name>A0A816CAU7_ADIRI</name>
<keyword evidence="10 15" id="KW-0472">Membrane</keyword>
<dbReference type="AlphaFoldDB" id="A0A816CAU7"/>
<feature type="transmembrane region" description="Helical" evidence="15">
    <location>
        <begin position="960"/>
        <end position="982"/>
    </location>
</feature>
<evidence type="ECO:0000256" key="1">
    <source>
        <dbReference type="ARBA" id="ARBA00001974"/>
    </source>
</evidence>
<dbReference type="PROSITE" id="PS51324">
    <property type="entry name" value="ERV_ALR"/>
    <property type="match status" value="1"/>
</dbReference>